<dbReference type="PROSITE" id="PS51787">
    <property type="entry name" value="LON_N"/>
    <property type="match status" value="1"/>
</dbReference>
<dbReference type="SUPFAM" id="SSF54211">
    <property type="entry name" value="Ribosomal protein S5 domain 2-like"/>
    <property type="match status" value="1"/>
</dbReference>
<reference evidence="12" key="1">
    <citation type="journal article" date="2019" name="Int. J. Syst. Evol. Microbiol.">
        <title>The Global Catalogue of Microorganisms (GCM) 10K type strain sequencing project: providing services to taxonomists for standard genome sequencing and annotation.</title>
        <authorList>
            <consortium name="The Broad Institute Genomics Platform"/>
            <consortium name="The Broad Institute Genome Sequencing Center for Infectious Disease"/>
            <person name="Wu L."/>
            <person name="Ma J."/>
        </authorList>
    </citation>
    <scope>NUCLEOTIDE SEQUENCE [LARGE SCALE GENOMIC DNA]</scope>
    <source>
        <strain evidence="12">JCM 18720</strain>
    </source>
</reference>
<keyword evidence="1 6" id="KW-0645">Protease</keyword>
<accession>A0ABP9RXC4</accession>
<evidence type="ECO:0000259" key="10">
    <source>
        <dbReference type="PROSITE" id="PS51787"/>
    </source>
</evidence>
<dbReference type="InterPro" id="IPR027065">
    <property type="entry name" value="Lon_Prtase"/>
</dbReference>
<dbReference type="InterPro" id="IPR003593">
    <property type="entry name" value="AAA+_ATPase"/>
</dbReference>
<comment type="subunit">
    <text evidence="6">Homohexamer. Organized in a ring with a central cavity.</text>
</comment>
<dbReference type="PRINTS" id="PR00830">
    <property type="entry name" value="ENDOLAPTASE"/>
</dbReference>
<dbReference type="Gene3D" id="2.30.130.40">
    <property type="entry name" value="LON domain-like"/>
    <property type="match status" value="1"/>
</dbReference>
<dbReference type="Gene3D" id="1.20.5.5270">
    <property type="match status" value="1"/>
</dbReference>
<dbReference type="InterPro" id="IPR004815">
    <property type="entry name" value="Lon_bac/euk-typ"/>
</dbReference>
<gene>
    <name evidence="11" type="primary">lon_1</name>
    <name evidence="11" type="ORF">GCM10025772_07830</name>
</gene>
<comment type="subcellular location">
    <subcellularLocation>
        <location evidence="6">Cytoplasm</location>
    </subcellularLocation>
</comment>
<dbReference type="SMART" id="SM00382">
    <property type="entry name" value="AAA"/>
    <property type="match status" value="1"/>
</dbReference>
<dbReference type="RefSeq" id="WP_345315735.1">
    <property type="nucleotide sequence ID" value="NZ_BAABLF010000005.1"/>
</dbReference>
<dbReference type="Gene3D" id="3.40.50.300">
    <property type="entry name" value="P-loop containing nucleotide triphosphate hydrolases"/>
    <property type="match status" value="1"/>
</dbReference>
<comment type="catalytic activity">
    <reaction evidence="6 7">
        <text>Hydrolysis of proteins in presence of ATP.</text>
        <dbReference type="EC" id="3.4.21.53"/>
    </reaction>
</comment>
<keyword evidence="2 6" id="KW-0547">Nucleotide-binding</keyword>
<feature type="domain" description="Lon N-terminal" evidence="10">
    <location>
        <begin position="36"/>
        <end position="234"/>
    </location>
</feature>
<keyword evidence="4 6" id="KW-0720">Serine protease</keyword>
<dbReference type="CDD" id="cd19500">
    <property type="entry name" value="RecA-like_Lon"/>
    <property type="match status" value="1"/>
</dbReference>
<dbReference type="PANTHER" id="PTHR43718">
    <property type="entry name" value="LON PROTEASE"/>
    <property type="match status" value="1"/>
</dbReference>
<name>A0ABP9RXC4_9GAMM</name>
<dbReference type="InterPro" id="IPR008269">
    <property type="entry name" value="Lon_proteolytic"/>
</dbReference>
<keyword evidence="3 6" id="KW-0378">Hydrolase</keyword>
<dbReference type="EMBL" id="BAABLF010000005">
    <property type="protein sequence ID" value="GAA5188270.1"/>
    <property type="molecule type" value="Genomic_DNA"/>
</dbReference>
<evidence type="ECO:0000256" key="8">
    <source>
        <dbReference type="RuleBase" id="RU000591"/>
    </source>
</evidence>
<dbReference type="Gene3D" id="1.20.58.1480">
    <property type="match status" value="1"/>
</dbReference>
<dbReference type="NCBIfam" id="TIGR00763">
    <property type="entry name" value="lon"/>
    <property type="match status" value="1"/>
</dbReference>
<dbReference type="SMART" id="SM00464">
    <property type="entry name" value="LON"/>
    <property type="match status" value="1"/>
</dbReference>
<evidence type="ECO:0000256" key="1">
    <source>
        <dbReference type="ARBA" id="ARBA00022670"/>
    </source>
</evidence>
<organism evidence="11 12">
    <name type="scientific">Ferrimonas gelatinilytica</name>
    <dbReference type="NCBI Taxonomy" id="1255257"/>
    <lineage>
        <taxon>Bacteria</taxon>
        <taxon>Pseudomonadati</taxon>
        <taxon>Pseudomonadota</taxon>
        <taxon>Gammaproteobacteria</taxon>
        <taxon>Alteromonadales</taxon>
        <taxon>Ferrimonadaceae</taxon>
        <taxon>Ferrimonas</taxon>
    </lineage>
</organism>
<evidence type="ECO:0000256" key="5">
    <source>
        <dbReference type="ARBA" id="ARBA00022840"/>
    </source>
</evidence>
<dbReference type="Proteomes" id="UP001501600">
    <property type="component" value="Unassembled WGS sequence"/>
</dbReference>
<evidence type="ECO:0000256" key="6">
    <source>
        <dbReference type="PIRNR" id="PIRNR001174"/>
    </source>
</evidence>
<evidence type="ECO:0000256" key="3">
    <source>
        <dbReference type="ARBA" id="ARBA00022801"/>
    </source>
</evidence>
<sequence length="807" mass="88723">MSHNAIDEFSANFHIELDGESSSDLLPALPQHPDVLPVMPLQNRPFFPAQIMPVAVKGGAWSHTLEAVDKSPHKMMVLFHTAQQDAAEGELQRDLLAQTGTLVRVHQINKTEDGQFQFIAEGVCRAQIQRWITDAQPYLAEMSYPLDEHPDSKEIKAYAIALISALKELVPLNPLYSEELKQYLERFGPHEPSPLTDFAAAITTAKAEALQGVLDTVTLLPRMQKVLALLKKELDAAKLHSEISEQVNQKLEQREREFFLREQLKVIQRELGVAKDDKTADIEQFKARMIGKTLPEPVSQRFADELQKLSVLETGSPEYSVTRNYLDWLTQVPWGVFSQDSIDLAKARKILDKGHDGLVDVKDRILEFLAVGAFKGEIGGSIILLVGPPGVGKTSIGRSIAECLGRPFYRFSVGGMRDEAEIKGHRRTYIGAMPGKLVQALKETEVMNPVIMLDEIDKMGKSYQGDPASALLETLDPEQNVDFLDHYLDERLDLSKALFVCTANTLDSIPGPLLDRMDVIRLSGYLAEEKVAIAKHHLWPRQLAKAGLKRSQLRLSEPALRKVIDGYAREAGVRALDKQLAKLVRKSVVTLLESGAEKASIGVKEVESLLGMPRFRPDDLLSGKGIVTGLAWTSMGGATLPVEARRVHQQARGLHLSGQLGDVMKESAGIALNFVAGAIAEGGSLAHLKADAHFFDKAHIHLHVPDGATPKDGPSAGVTMATALLSLALDRAPRSGLAMTGELSLTGKVMAVGGIREKVISAKRQKIFEVILPEANRGDYEELPDYVKEGMAVHFADRYEQVAALVF</sequence>
<comment type="caution">
    <text evidence="11">The sequence shown here is derived from an EMBL/GenBank/DDBJ whole genome shotgun (WGS) entry which is preliminary data.</text>
</comment>
<comment type="similarity">
    <text evidence="6 7 8">Belongs to the peptidase S16 family.</text>
</comment>
<dbReference type="Pfam" id="PF22667">
    <property type="entry name" value="Lon_lid"/>
    <property type="match status" value="1"/>
</dbReference>
<dbReference type="Pfam" id="PF05362">
    <property type="entry name" value="Lon_C"/>
    <property type="match status" value="1"/>
</dbReference>
<dbReference type="InterPro" id="IPR020568">
    <property type="entry name" value="Ribosomal_Su5_D2-typ_SF"/>
</dbReference>
<dbReference type="InterPro" id="IPR027417">
    <property type="entry name" value="P-loop_NTPase"/>
</dbReference>
<evidence type="ECO:0000256" key="2">
    <source>
        <dbReference type="ARBA" id="ARBA00022741"/>
    </source>
</evidence>
<keyword evidence="6" id="KW-0963">Cytoplasm</keyword>
<feature type="active site" evidence="7">
    <location>
        <position position="715"/>
    </location>
</feature>
<dbReference type="SUPFAM" id="SSF88697">
    <property type="entry name" value="PUA domain-like"/>
    <property type="match status" value="1"/>
</dbReference>
<dbReference type="PROSITE" id="PS01046">
    <property type="entry name" value="LON_SER"/>
    <property type="match status" value="1"/>
</dbReference>
<dbReference type="InterPro" id="IPR003959">
    <property type="entry name" value="ATPase_AAA_core"/>
</dbReference>
<evidence type="ECO:0000313" key="12">
    <source>
        <dbReference type="Proteomes" id="UP001501600"/>
    </source>
</evidence>
<proteinExistence type="inferred from homology"/>
<dbReference type="SUPFAM" id="SSF52540">
    <property type="entry name" value="P-loop containing nucleoside triphosphate hydrolases"/>
    <property type="match status" value="1"/>
</dbReference>
<evidence type="ECO:0000256" key="4">
    <source>
        <dbReference type="ARBA" id="ARBA00022825"/>
    </source>
</evidence>
<protein>
    <recommendedName>
        <fullName evidence="6">Lon protease</fullName>
        <ecNumber evidence="6">3.4.21.53</ecNumber>
    </recommendedName>
</protein>
<evidence type="ECO:0000313" key="11">
    <source>
        <dbReference type="EMBL" id="GAA5188270.1"/>
    </source>
</evidence>
<dbReference type="Pfam" id="PF00004">
    <property type="entry name" value="AAA"/>
    <property type="match status" value="1"/>
</dbReference>
<dbReference type="Gene3D" id="1.10.8.60">
    <property type="match status" value="1"/>
</dbReference>
<dbReference type="InterPro" id="IPR014721">
    <property type="entry name" value="Ribsml_uS5_D2-typ_fold_subgr"/>
</dbReference>
<evidence type="ECO:0000256" key="7">
    <source>
        <dbReference type="PROSITE-ProRule" id="PRU01122"/>
    </source>
</evidence>
<dbReference type="InterPro" id="IPR054594">
    <property type="entry name" value="Lon_lid"/>
</dbReference>
<dbReference type="EC" id="3.4.21.53" evidence="6"/>
<dbReference type="Pfam" id="PF02190">
    <property type="entry name" value="LON_substr_bdg"/>
    <property type="match status" value="1"/>
</dbReference>
<dbReference type="InterPro" id="IPR015947">
    <property type="entry name" value="PUA-like_sf"/>
</dbReference>
<dbReference type="Gene3D" id="3.30.230.10">
    <property type="match status" value="1"/>
</dbReference>
<dbReference type="InterPro" id="IPR046336">
    <property type="entry name" value="Lon_prtase_N_sf"/>
</dbReference>
<evidence type="ECO:0000259" key="9">
    <source>
        <dbReference type="PROSITE" id="PS51786"/>
    </source>
</evidence>
<feature type="domain" description="Lon proteolytic" evidence="9">
    <location>
        <begin position="621"/>
        <end position="807"/>
    </location>
</feature>
<feature type="active site" evidence="7">
    <location>
        <position position="758"/>
    </location>
</feature>
<dbReference type="InterPro" id="IPR003111">
    <property type="entry name" value="Lon_prtase_N"/>
</dbReference>
<dbReference type="PROSITE" id="PS51786">
    <property type="entry name" value="LON_PROTEOLYTIC"/>
    <property type="match status" value="1"/>
</dbReference>
<keyword evidence="5 6" id="KW-0067">ATP-binding</keyword>
<dbReference type="PANTHER" id="PTHR43718:SF2">
    <property type="entry name" value="LON PROTEASE HOMOLOG, MITOCHONDRIAL"/>
    <property type="match status" value="1"/>
</dbReference>
<dbReference type="InterPro" id="IPR008268">
    <property type="entry name" value="Peptidase_S16_AS"/>
</dbReference>
<keyword evidence="12" id="KW-1185">Reference proteome</keyword>
<dbReference type="PIRSF" id="PIRSF001174">
    <property type="entry name" value="Lon_proteas"/>
    <property type="match status" value="1"/>
</dbReference>